<evidence type="ECO:0000259" key="13">
    <source>
        <dbReference type="Pfam" id="PF02163"/>
    </source>
</evidence>
<feature type="transmembrane region" description="Helical" evidence="12">
    <location>
        <begin position="215"/>
        <end position="234"/>
    </location>
</feature>
<evidence type="ECO:0000256" key="8">
    <source>
        <dbReference type="ARBA" id="ARBA00022833"/>
    </source>
</evidence>
<dbReference type="PANTHER" id="PTHR39188:SF3">
    <property type="entry name" value="STAGE IV SPORULATION PROTEIN FB"/>
    <property type="match status" value="1"/>
</dbReference>
<dbReference type="AlphaFoldDB" id="A0A8E6B501"/>
<keyword evidence="8" id="KW-0862">Zinc</keyword>
<feature type="transmembrane region" description="Helical" evidence="12">
    <location>
        <begin position="254"/>
        <end position="287"/>
    </location>
</feature>
<feature type="transmembrane region" description="Helical" evidence="12">
    <location>
        <begin position="12"/>
        <end position="32"/>
    </location>
</feature>
<keyword evidence="15" id="KW-1185">Reference proteome</keyword>
<reference evidence="14" key="1">
    <citation type="submission" date="2021-05" db="EMBL/GenBank/DDBJ databases">
        <title>Complete genome sequence of the cellulolytic planctomycete Telmatocola sphagniphila SP2T and characterization of the first cellulase from planctomycetes.</title>
        <authorList>
            <person name="Rakitin A.L."/>
            <person name="Beletsky A.V."/>
            <person name="Naumoff D.G."/>
            <person name="Kulichevskaya I.S."/>
            <person name="Mardanov A.V."/>
            <person name="Ravin N.V."/>
            <person name="Dedysh S.N."/>
        </authorList>
    </citation>
    <scope>NUCLEOTIDE SEQUENCE</scope>
    <source>
        <strain evidence="14">SP2T</strain>
    </source>
</reference>
<evidence type="ECO:0000256" key="4">
    <source>
        <dbReference type="ARBA" id="ARBA00022670"/>
    </source>
</evidence>
<keyword evidence="4" id="KW-0645">Protease</keyword>
<feature type="transmembrane region" description="Helical" evidence="12">
    <location>
        <begin position="44"/>
        <end position="62"/>
    </location>
</feature>
<evidence type="ECO:0000256" key="10">
    <source>
        <dbReference type="ARBA" id="ARBA00023049"/>
    </source>
</evidence>
<organism evidence="14 15">
    <name type="scientific">Telmatocola sphagniphila</name>
    <dbReference type="NCBI Taxonomy" id="1123043"/>
    <lineage>
        <taxon>Bacteria</taxon>
        <taxon>Pseudomonadati</taxon>
        <taxon>Planctomycetota</taxon>
        <taxon>Planctomycetia</taxon>
        <taxon>Gemmatales</taxon>
        <taxon>Gemmataceae</taxon>
    </lineage>
</organism>
<evidence type="ECO:0000256" key="7">
    <source>
        <dbReference type="ARBA" id="ARBA00022801"/>
    </source>
</evidence>
<dbReference type="Pfam" id="PF02163">
    <property type="entry name" value="Peptidase_M50"/>
    <property type="match status" value="1"/>
</dbReference>
<keyword evidence="9 12" id="KW-1133">Transmembrane helix</keyword>
<evidence type="ECO:0000256" key="3">
    <source>
        <dbReference type="ARBA" id="ARBA00007931"/>
    </source>
</evidence>
<evidence type="ECO:0000256" key="12">
    <source>
        <dbReference type="SAM" id="Phobius"/>
    </source>
</evidence>
<keyword evidence="5 12" id="KW-0812">Transmembrane</keyword>
<comment type="similarity">
    <text evidence="3">Belongs to the peptidase M50B family.</text>
</comment>
<dbReference type="RefSeq" id="WP_213495340.1">
    <property type="nucleotide sequence ID" value="NZ_CP074694.1"/>
</dbReference>
<gene>
    <name evidence="14" type="ORF">KIH39_21810</name>
</gene>
<protein>
    <recommendedName>
        <fullName evidence="13">Peptidase M50 domain-containing protein</fullName>
    </recommendedName>
</protein>
<keyword evidence="6" id="KW-0479">Metal-binding</keyword>
<evidence type="ECO:0000256" key="11">
    <source>
        <dbReference type="ARBA" id="ARBA00023136"/>
    </source>
</evidence>
<comment type="subcellular location">
    <subcellularLocation>
        <location evidence="2">Membrane</location>
        <topology evidence="2">Multi-pass membrane protein</topology>
    </subcellularLocation>
</comment>
<dbReference type="InterPro" id="IPR008915">
    <property type="entry name" value="Peptidase_M50"/>
</dbReference>
<keyword evidence="7" id="KW-0378">Hydrolase</keyword>
<sequence length="393" mass="45214">MREPMNWSLPLFRVFGISVNVHVFYIVMTLGLLLRACSQSPDRWLDFLLVSVVMLFVIILMHEFGHCFAARYVKGEADEILMWPLGGLAFCRPPMTPLAHFITAIGGPLVNFVFCLIAGTALLIGGFTAPMNPIRTLSAYDPLLYNFHDGRTYTTANVPVLVRSDTEREVNPVAYNFYPNGKIQVKNRLSDREWVDAKYLTTEPLPTWALWTARFFWLNLFLFCFNVFLPAFPLDGGRILQTIVWGRSDYEKGTLIACYAGQIVGMAMIILSIWLDYPISLLAIFIWYCSYMEMKKIYQPEGDGIYDTSKGYLAFEEGDVPVRRAPKQSFIKRWLQARAAKRIQREIEEQQADDARMDQLLEKLHRVGGRTGLTAEENRFLDRMAQRLRKKDE</sequence>
<accession>A0A8E6B501</accession>
<keyword evidence="11 12" id="KW-0472">Membrane</keyword>
<dbReference type="KEGG" id="tsph:KIH39_21810"/>
<dbReference type="GO" id="GO:0046872">
    <property type="term" value="F:metal ion binding"/>
    <property type="evidence" value="ECO:0007669"/>
    <property type="project" value="UniProtKB-KW"/>
</dbReference>
<dbReference type="GO" id="GO:0006508">
    <property type="term" value="P:proteolysis"/>
    <property type="evidence" value="ECO:0007669"/>
    <property type="project" value="UniProtKB-KW"/>
</dbReference>
<proteinExistence type="inferred from homology"/>
<evidence type="ECO:0000256" key="2">
    <source>
        <dbReference type="ARBA" id="ARBA00004141"/>
    </source>
</evidence>
<dbReference type="GO" id="GO:0016020">
    <property type="term" value="C:membrane"/>
    <property type="evidence" value="ECO:0007669"/>
    <property type="project" value="UniProtKB-SubCell"/>
</dbReference>
<evidence type="ECO:0000256" key="5">
    <source>
        <dbReference type="ARBA" id="ARBA00022692"/>
    </source>
</evidence>
<feature type="transmembrane region" description="Helical" evidence="12">
    <location>
        <begin position="98"/>
        <end position="125"/>
    </location>
</feature>
<evidence type="ECO:0000256" key="1">
    <source>
        <dbReference type="ARBA" id="ARBA00001947"/>
    </source>
</evidence>
<feature type="domain" description="Peptidase M50" evidence="13">
    <location>
        <begin position="52"/>
        <end position="267"/>
    </location>
</feature>
<name>A0A8E6B501_9BACT</name>
<comment type="cofactor">
    <cofactor evidence="1">
        <name>Zn(2+)</name>
        <dbReference type="ChEBI" id="CHEBI:29105"/>
    </cofactor>
</comment>
<evidence type="ECO:0000256" key="9">
    <source>
        <dbReference type="ARBA" id="ARBA00022989"/>
    </source>
</evidence>
<dbReference type="Proteomes" id="UP000676194">
    <property type="component" value="Chromosome"/>
</dbReference>
<evidence type="ECO:0000313" key="14">
    <source>
        <dbReference type="EMBL" id="QVL31457.1"/>
    </source>
</evidence>
<evidence type="ECO:0000256" key="6">
    <source>
        <dbReference type="ARBA" id="ARBA00022723"/>
    </source>
</evidence>
<evidence type="ECO:0000313" key="15">
    <source>
        <dbReference type="Proteomes" id="UP000676194"/>
    </source>
</evidence>
<dbReference type="PANTHER" id="PTHR39188">
    <property type="entry name" value="MEMBRANE-ASSOCIATED ZINC METALLOPROTEASE M50B"/>
    <property type="match status" value="1"/>
</dbReference>
<keyword evidence="10" id="KW-0482">Metalloprotease</keyword>
<dbReference type="GO" id="GO:0008237">
    <property type="term" value="F:metallopeptidase activity"/>
    <property type="evidence" value="ECO:0007669"/>
    <property type="project" value="UniProtKB-KW"/>
</dbReference>
<dbReference type="EMBL" id="CP074694">
    <property type="protein sequence ID" value="QVL31457.1"/>
    <property type="molecule type" value="Genomic_DNA"/>
</dbReference>